<keyword evidence="1" id="KW-0812">Transmembrane</keyword>
<dbReference type="PATRIC" id="fig|1288826.3.peg.1086"/>
<sequence length="28" mass="2899">MVNFWPAVVGWIIGLAILAAIFGGMGGH</sequence>
<evidence type="ECO:0000313" key="3">
    <source>
        <dbReference type="Proteomes" id="UP000011960"/>
    </source>
</evidence>
<dbReference type="Proteomes" id="UP000011960">
    <property type="component" value="Unassembled WGS sequence"/>
</dbReference>
<keyword evidence="1" id="KW-1133">Transmembrane helix</keyword>
<name>M7D7Q7_9GAMM</name>
<accession>M7D7Q7</accession>
<reference evidence="2 3" key="1">
    <citation type="journal article" date="2013" name="Genome Announc.">
        <title>Genome Sequence of Hydrothermal Arsenic-Respiring Bacterium Marinobacter santoriniensis NKSG1T.</title>
        <authorList>
            <person name="Handley K.M."/>
            <person name="Upton M."/>
            <person name="Beatson S.A."/>
            <person name="Hery M."/>
            <person name="Lloyd J.R."/>
        </authorList>
    </citation>
    <scope>NUCLEOTIDE SEQUENCE [LARGE SCALE GENOMIC DNA]</scope>
    <source>
        <strain evidence="2 3">NKSG1</strain>
    </source>
</reference>
<gene>
    <name evidence="2" type="ORF">MSNKSG1_05571</name>
</gene>
<evidence type="ECO:0000313" key="2">
    <source>
        <dbReference type="EMBL" id="EMP56778.1"/>
    </source>
</evidence>
<dbReference type="EMBL" id="APAT01000013">
    <property type="protein sequence ID" value="EMP56778.1"/>
    <property type="molecule type" value="Genomic_DNA"/>
</dbReference>
<evidence type="ECO:0000256" key="1">
    <source>
        <dbReference type="SAM" id="Phobius"/>
    </source>
</evidence>
<dbReference type="AlphaFoldDB" id="M7D7Q7"/>
<comment type="caution">
    <text evidence="2">The sequence shown here is derived from an EMBL/GenBank/DDBJ whole genome shotgun (WGS) entry which is preliminary data.</text>
</comment>
<proteinExistence type="predicted"/>
<keyword evidence="3" id="KW-1185">Reference proteome</keyword>
<feature type="transmembrane region" description="Helical" evidence="1">
    <location>
        <begin position="6"/>
        <end position="25"/>
    </location>
</feature>
<organism evidence="2 3">
    <name type="scientific">Marinobacter santoriniensis NKSG1</name>
    <dbReference type="NCBI Taxonomy" id="1288826"/>
    <lineage>
        <taxon>Bacteria</taxon>
        <taxon>Pseudomonadati</taxon>
        <taxon>Pseudomonadota</taxon>
        <taxon>Gammaproteobacteria</taxon>
        <taxon>Pseudomonadales</taxon>
        <taxon>Marinobacteraceae</taxon>
        <taxon>Marinobacter</taxon>
    </lineage>
</organism>
<keyword evidence="1" id="KW-0472">Membrane</keyword>
<protein>
    <submittedName>
        <fullName evidence="2">Uncharacterized protein</fullName>
    </submittedName>
</protein>